<feature type="domain" description="FAD-binding" evidence="2">
    <location>
        <begin position="22"/>
        <end position="373"/>
    </location>
</feature>
<name>A0A3A9KFI3_9BACI</name>
<dbReference type="InterPro" id="IPR036188">
    <property type="entry name" value="FAD/NAD-bd_sf"/>
</dbReference>
<dbReference type="PANTHER" id="PTHR43476">
    <property type="entry name" value="3-(3-HYDROXY-PHENYL)PROPIONATE/3-HYDROXYCINNAMIC ACID HYDROXYLASE"/>
    <property type="match status" value="1"/>
</dbReference>
<reference evidence="3 4" key="1">
    <citation type="submission" date="2017-10" db="EMBL/GenBank/DDBJ databases">
        <title>Bacillus sp. nov., a halophilic bacterium isolated from a Keqin Lake.</title>
        <authorList>
            <person name="Wang H."/>
        </authorList>
    </citation>
    <scope>NUCLEOTIDE SEQUENCE [LARGE SCALE GENOMIC DNA]</scope>
    <source>
        <strain evidence="3 4">KCTC 13187</strain>
    </source>
</reference>
<evidence type="ECO:0000313" key="4">
    <source>
        <dbReference type="Proteomes" id="UP000281498"/>
    </source>
</evidence>
<dbReference type="PANTHER" id="PTHR43476:SF5">
    <property type="entry name" value="FAD-DEPENDENT MONOOXYGENASE"/>
    <property type="match status" value="1"/>
</dbReference>
<comment type="caution">
    <text evidence="3">The sequence shown here is derived from an EMBL/GenBank/DDBJ whole genome shotgun (WGS) entry which is preliminary data.</text>
</comment>
<dbReference type="EMBL" id="PDOE01000001">
    <property type="protein sequence ID" value="RKL69351.1"/>
    <property type="molecule type" value="Genomic_DNA"/>
</dbReference>
<dbReference type="SUPFAM" id="SSF51905">
    <property type="entry name" value="FAD/NAD(P)-binding domain"/>
    <property type="match status" value="1"/>
</dbReference>
<dbReference type="InterPro" id="IPR050631">
    <property type="entry name" value="PheA/TfdB_FAD_monoxygenase"/>
</dbReference>
<evidence type="ECO:0000259" key="2">
    <source>
        <dbReference type="Pfam" id="PF01494"/>
    </source>
</evidence>
<dbReference type="Gene3D" id="3.50.50.60">
    <property type="entry name" value="FAD/NAD(P)-binding domain"/>
    <property type="match status" value="1"/>
</dbReference>
<dbReference type="OrthoDB" id="9766816at2"/>
<dbReference type="InterPro" id="IPR002938">
    <property type="entry name" value="FAD-bd"/>
</dbReference>
<keyword evidence="1" id="KW-0560">Oxidoreductase</keyword>
<evidence type="ECO:0000313" key="3">
    <source>
        <dbReference type="EMBL" id="RKL69351.1"/>
    </source>
</evidence>
<proteinExistence type="predicted"/>
<dbReference type="GO" id="GO:0071949">
    <property type="term" value="F:FAD binding"/>
    <property type="evidence" value="ECO:0007669"/>
    <property type="project" value="InterPro"/>
</dbReference>
<keyword evidence="4" id="KW-1185">Reference proteome</keyword>
<accession>A0A3A9KFI3</accession>
<sequence length="461" mass="53451">MHETQLPSMPMLGRTVVALNTYDVVIIGGGVGGLTLSVKLAQANLKVLVVEREKQPGKIYKGELLQPKSLQGFQLMGISQEVLSESFSLPKIHTYEMNKNKNGELEEALYIPLDYLRLPAPFAEARMIPHETLKKILLDKAKEFSGFHYWNPATFHSFSEIDEQNNEFKRAKVKYEKKEIDIEAKFFVGAEGRASIIRKAMGEVVTTTKYNHQFLTVTFPRPSDFTEARMYATHEDFIGLFPLPNNKIRSVMLIKPGDYKLMKNEGLETFYDSITKFEPSLKGYVQEIKSWKEIQLMIPIRHNIKQYVKGNAVILGDAAHSVHPMAGEGMNLAIQDGMVLGELLDWMFSNDNTDPKHLRYYEKVRKNRSDRISRLSHLSAMAYTWNFRWYQKLRMFGLKRLERNPILHYKHMLNISGIGWWPYTVLDGLRFLGPRWAYSKKTFARKKNNVIFQNKHDHPWK</sequence>
<gene>
    <name evidence="3" type="ORF">CR203_04810</name>
</gene>
<dbReference type="RefSeq" id="WP_110936010.1">
    <property type="nucleotide sequence ID" value="NZ_KZ614146.1"/>
</dbReference>
<dbReference type="Proteomes" id="UP000281498">
    <property type="component" value="Unassembled WGS sequence"/>
</dbReference>
<protein>
    <submittedName>
        <fullName evidence="3">FAD-dependent oxidoreductase</fullName>
    </submittedName>
</protein>
<dbReference type="Pfam" id="PF01494">
    <property type="entry name" value="FAD_binding_3"/>
    <property type="match status" value="1"/>
</dbReference>
<organism evidence="3 4">
    <name type="scientific">Salipaludibacillus neizhouensis</name>
    <dbReference type="NCBI Taxonomy" id="885475"/>
    <lineage>
        <taxon>Bacteria</taxon>
        <taxon>Bacillati</taxon>
        <taxon>Bacillota</taxon>
        <taxon>Bacilli</taxon>
        <taxon>Bacillales</taxon>
        <taxon>Bacillaceae</taxon>
    </lineage>
</organism>
<dbReference type="PRINTS" id="PR00420">
    <property type="entry name" value="RNGMNOXGNASE"/>
</dbReference>
<dbReference type="AlphaFoldDB" id="A0A3A9KFI3"/>
<dbReference type="GO" id="GO:0016491">
    <property type="term" value="F:oxidoreductase activity"/>
    <property type="evidence" value="ECO:0007669"/>
    <property type="project" value="UniProtKB-KW"/>
</dbReference>
<evidence type="ECO:0000256" key="1">
    <source>
        <dbReference type="ARBA" id="ARBA00023002"/>
    </source>
</evidence>